<dbReference type="CDD" id="cd04277">
    <property type="entry name" value="ZnMc_serralysin_like"/>
    <property type="match status" value="1"/>
</dbReference>
<keyword evidence="9" id="KW-0862">Zinc</keyword>
<keyword evidence="7" id="KW-0677">Repeat</keyword>
<evidence type="ECO:0000256" key="4">
    <source>
        <dbReference type="ARBA" id="ARBA00022525"/>
    </source>
</evidence>
<accession>A0ABU3DBV9</accession>
<dbReference type="InterPro" id="IPR011049">
    <property type="entry name" value="Serralysin-like_metalloprot_C"/>
</dbReference>
<dbReference type="InterPro" id="IPR024079">
    <property type="entry name" value="MetalloPept_cat_dom_sf"/>
</dbReference>
<evidence type="ECO:0000256" key="11">
    <source>
        <dbReference type="SAM" id="MobiDB-lite"/>
    </source>
</evidence>
<dbReference type="EMBL" id="JAVRHL010000001">
    <property type="protein sequence ID" value="MDT0681202.1"/>
    <property type="molecule type" value="Genomic_DNA"/>
</dbReference>
<dbReference type="Pfam" id="PF00353">
    <property type="entry name" value="HemolysinCabind"/>
    <property type="match status" value="2"/>
</dbReference>
<keyword evidence="6" id="KW-0479">Metal-binding</keyword>
<keyword evidence="5" id="KW-0645">Protease</keyword>
<dbReference type="InterPro" id="IPR001818">
    <property type="entry name" value="Pept_M10_metallopeptidase"/>
</dbReference>
<evidence type="ECO:0000313" key="14">
    <source>
        <dbReference type="Proteomes" id="UP001265259"/>
    </source>
</evidence>
<keyword evidence="8" id="KW-0378">Hydrolase</keyword>
<dbReference type="Pfam" id="PF08548">
    <property type="entry name" value="Peptidase_M10_C"/>
    <property type="match status" value="2"/>
</dbReference>
<evidence type="ECO:0000256" key="5">
    <source>
        <dbReference type="ARBA" id="ARBA00022670"/>
    </source>
</evidence>
<feature type="domain" description="Peptidase metallopeptidase" evidence="12">
    <location>
        <begin position="67"/>
        <end position="211"/>
    </location>
</feature>
<dbReference type="PRINTS" id="PR00313">
    <property type="entry name" value="CABNDNGRPT"/>
</dbReference>
<dbReference type="SMART" id="SM00235">
    <property type="entry name" value="ZnMc"/>
    <property type="match status" value="1"/>
</dbReference>
<keyword evidence="4" id="KW-0964">Secreted</keyword>
<evidence type="ECO:0000256" key="6">
    <source>
        <dbReference type="ARBA" id="ARBA00022723"/>
    </source>
</evidence>
<sequence length="568" mass="59709">MCGMCDKMVIAIAEGDDLSGAEPPPCAEPPNEGSGSATPGAGKPFYNVDQIADYLTEGYWRDSSGYGKRAFDVDPGGSLSVNITSLPTEQKDLARMALESWSDTIGINFVEVSKNAQITFSNENSGAWGGQSSYYPSSGRIVTSVVNVADSWVDSYGTAFDRHTFQTYLHEIGHALGLGHAGDYNGSASFSSDAHYANDSIQMTVMSYFHQTENSYVDAAKAKAVTPMAADIAAIQDLYGVTTIRGGDTIYGNGSDGYLGLLFRQMSGADARDSDLYRGNDITLTLFDTGGRDLLDLSYVTEDQVVDLTPGAISDAWGVTGSLVVERSTVIENLRGGSGNDRLIGNAANNSITGGGGADEIIGGSGFDTASYSTATSSVGLDLGGGQFVWGDAIGDTFDGIEAFRGSRWSDVFRGDSGDNRFFGGHRSDRLYGRAGDDTLNGDTGVDALYGNAGADTLTGGGDAGQRDRFIYFQESDSRVNAFDTITDFVSGVDRIEISRLDADTGTGGNQAFTLIGSAGFSGTAGELRYEQTGGTTRILADTDGDGAADFRIDLTGAHTLLEGDFLL</sequence>
<evidence type="ECO:0000256" key="9">
    <source>
        <dbReference type="ARBA" id="ARBA00022833"/>
    </source>
</evidence>
<dbReference type="InterPro" id="IPR001343">
    <property type="entry name" value="Hemolysn_Ca-bd"/>
</dbReference>
<evidence type="ECO:0000256" key="1">
    <source>
        <dbReference type="ARBA" id="ARBA00001913"/>
    </source>
</evidence>
<reference evidence="13 14" key="1">
    <citation type="submission" date="2023-09" db="EMBL/GenBank/DDBJ databases">
        <authorList>
            <person name="Rey-Velasco X."/>
        </authorList>
    </citation>
    <scope>NUCLEOTIDE SEQUENCE [LARGE SCALE GENOMIC DNA]</scope>
    <source>
        <strain evidence="13 14">F158</strain>
    </source>
</reference>
<dbReference type="InterPro" id="IPR013858">
    <property type="entry name" value="Peptidase_M10B_C"/>
</dbReference>
<dbReference type="SUPFAM" id="SSF51120">
    <property type="entry name" value="beta-Roll"/>
    <property type="match status" value="2"/>
</dbReference>
<gene>
    <name evidence="13" type="ORF">RM543_00785</name>
</gene>
<evidence type="ECO:0000313" key="13">
    <source>
        <dbReference type="EMBL" id="MDT0681202.1"/>
    </source>
</evidence>
<organism evidence="13 14">
    <name type="scientific">Tropicimonas omnivorans</name>
    <dbReference type="NCBI Taxonomy" id="3075590"/>
    <lineage>
        <taxon>Bacteria</taxon>
        <taxon>Pseudomonadati</taxon>
        <taxon>Pseudomonadota</taxon>
        <taxon>Alphaproteobacteria</taxon>
        <taxon>Rhodobacterales</taxon>
        <taxon>Roseobacteraceae</taxon>
        <taxon>Tropicimonas</taxon>
    </lineage>
</organism>
<evidence type="ECO:0000256" key="10">
    <source>
        <dbReference type="ARBA" id="ARBA00023049"/>
    </source>
</evidence>
<dbReference type="Pfam" id="PF00413">
    <property type="entry name" value="Peptidase_M10"/>
    <property type="match status" value="1"/>
</dbReference>
<feature type="region of interest" description="Disordered" evidence="11">
    <location>
        <begin position="16"/>
        <end position="42"/>
    </location>
</feature>
<name>A0ABU3DBV9_9RHOB</name>
<dbReference type="PANTHER" id="PTHR10201">
    <property type="entry name" value="MATRIX METALLOPROTEINASE"/>
    <property type="match status" value="1"/>
</dbReference>
<proteinExistence type="inferred from homology"/>
<evidence type="ECO:0000256" key="3">
    <source>
        <dbReference type="ARBA" id="ARBA00009490"/>
    </source>
</evidence>
<keyword evidence="14" id="KW-1185">Reference proteome</keyword>
<dbReference type="InterPro" id="IPR006026">
    <property type="entry name" value="Peptidase_Metallo"/>
</dbReference>
<dbReference type="InterPro" id="IPR034033">
    <property type="entry name" value="Serralysin-like"/>
</dbReference>
<comment type="similarity">
    <text evidence="3">Belongs to the peptidase M10B family.</text>
</comment>
<comment type="caution">
    <text evidence="13">The sequence shown here is derived from an EMBL/GenBank/DDBJ whole genome shotgun (WGS) entry which is preliminary data.</text>
</comment>
<dbReference type="RefSeq" id="WP_311688698.1">
    <property type="nucleotide sequence ID" value="NZ_JAVRHL010000001.1"/>
</dbReference>
<dbReference type="Gene3D" id="2.150.10.10">
    <property type="entry name" value="Serralysin-like metalloprotease, C-terminal"/>
    <property type="match status" value="2"/>
</dbReference>
<evidence type="ECO:0000259" key="12">
    <source>
        <dbReference type="SMART" id="SM00235"/>
    </source>
</evidence>
<evidence type="ECO:0000256" key="2">
    <source>
        <dbReference type="ARBA" id="ARBA00004613"/>
    </source>
</evidence>
<protein>
    <submittedName>
        <fullName evidence="13">M10 family metallopeptidase</fullName>
    </submittedName>
</protein>
<comment type="cofactor">
    <cofactor evidence="1">
        <name>Ca(2+)</name>
        <dbReference type="ChEBI" id="CHEBI:29108"/>
    </cofactor>
</comment>
<keyword evidence="10" id="KW-0482">Metalloprotease</keyword>
<dbReference type="Proteomes" id="UP001265259">
    <property type="component" value="Unassembled WGS sequence"/>
</dbReference>
<evidence type="ECO:0000256" key="7">
    <source>
        <dbReference type="ARBA" id="ARBA00022737"/>
    </source>
</evidence>
<evidence type="ECO:0000256" key="8">
    <source>
        <dbReference type="ARBA" id="ARBA00022801"/>
    </source>
</evidence>
<comment type="subcellular location">
    <subcellularLocation>
        <location evidence="2">Secreted</location>
    </subcellularLocation>
</comment>
<dbReference type="SUPFAM" id="SSF55486">
    <property type="entry name" value="Metalloproteases ('zincins'), catalytic domain"/>
    <property type="match status" value="1"/>
</dbReference>
<dbReference type="Gene3D" id="3.40.390.10">
    <property type="entry name" value="Collagenase (Catalytic Domain)"/>
    <property type="match status" value="1"/>
</dbReference>
<dbReference type="PANTHER" id="PTHR10201:SF323">
    <property type="entry name" value="MATRIX METALLOPROTEINASE-21"/>
    <property type="match status" value="1"/>
</dbReference>